<keyword evidence="1" id="KW-0812">Transmembrane</keyword>
<dbReference type="Pfam" id="PF01569">
    <property type="entry name" value="PAP2"/>
    <property type="match status" value="1"/>
</dbReference>
<reference evidence="3 4" key="1">
    <citation type="submission" date="2019-08" db="EMBL/GenBank/DDBJ databases">
        <authorList>
            <person name="Peeters C."/>
        </authorList>
    </citation>
    <scope>NUCLEOTIDE SEQUENCE [LARGE SCALE GENOMIC DNA]</scope>
    <source>
        <strain evidence="3 4">LMG 30175</strain>
    </source>
</reference>
<dbReference type="Gene3D" id="1.20.144.10">
    <property type="entry name" value="Phosphatidic acid phosphatase type 2/haloperoxidase"/>
    <property type="match status" value="1"/>
</dbReference>
<dbReference type="RefSeq" id="WP_191628798.1">
    <property type="nucleotide sequence ID" value="NZ_CABPRZ010000002.1"/>
</dbReference>
<dbReference type="InterPro" id="IPR036938">
    <property type="entry name" value="PAP2/HPO_sf"/>
</dbReference>
<evidence type="ECO:0000313" key="3">
    <source>
        <dbReference type="EMBL" id="VVD71045.1"/>
    </source>
</evidence>
<dbReference type="CDD" id="cd01610">
    <property type="entry name" value="PAP2_like"/>
    <property type="match status" value="1"/>
</dbReference>
<protein>
    <submittedName>
        <fullName evidence="3">Phosphatase PAP2 family protein</fullName>
    </submittedName>
</protein>
<proteinExistence type="predicted"/>
<dbReference type="AlphaFoldDB" id="A0A5E4S6W2"/>
<feature type="transmembrane region" description="Helical" evidence="1">
    <location>
        <begin position="91"/>
        <end position="110"/>
    </location>
</feature>
<organism evidence="3 4">
    <name type="scientific">Pandoraea terrae</name>
    <dbReference type="NCBI Taxonomy" id="1537710"/>
    <lineage>
        <taxon>Bacteria</taxon>
        <taxon>Pseudomonadati</taxon>
        <taxon>Pseudomonadota</taxon>
        <taxon>Betaproteobacteria</taxon>
        <taxon>Burkholderiales</taxon>
        <taxon>Burkholderiaceae</taxon>
        <taxon>Pandoraea</taxon>
    </lineage>
</organism>
<dbReference type="InterPro" id="IPR000326">
    <property type="entry name" value="PAP2/HPO"/>
</dbReference>
<keyword evidence="1" id="KW-1133">Transmembrane helix</keyword>
<feature type="transmembrane region" description="Helical" evidence="1">
    <location>
        <begin position="20"/>
        <end position="48"/>
    </location>
</feature>
<keyword evidence="1" id="KW-0472">Membrane</keyword>
<evidence type="ECO:0000256" key="1">
    <source>
        <dbReference type="SAM" id="Phobius"/>
    </source>
</evidence>
<feature type="transmembrane region" description="Helical" evidence="1">
    <location>
        <begin position="122"/>
        <end position="141"/>
    </location>
</feature>
<keyword evidence="4" id="KW-1185">Reference proteome</keyword>
<feature type="transmembrane region" description="Helical" evidence="1">
    <location>
        <begin position="147"/>
        <end position="164"/>
    </location>
</feature>
<evidence type="ECO:0000313" key="4">
    <source>
        <dbReference type="Proteomes" id="UP000414233"/>
    </source>
</evidence>
<sequence>MMTTTPLRCGGVDFRNIVVLAFWITLTNFGGAAVTVPAAAAVTVWLAIGRVWRMALIWALLFVGGALLVVTTKVLFLGWGIGIRALDFTGISGHAMQAAALFPTMAYLVLQDRSQRIRLGGVALALLFSAGVAASRVALAAHSVSEAVAGCVVGFAVSAAFIYLTRKLDTPKLRMLPVALSLFALVAFLHGESVPTQRWITDVALHLSGREQSFRRAQWKMDGAQRLDKHVVLKTMQILPDKKTPAPR</sequence>
<dbReference type="Proteomes" id="UP000414233">
    <property type="component" value="Unassembled WGS sequence"/>
</dbReference>
<gene>
    <name evidence="3" type="ORF">PTE30175_00568</name>
</gene>
<accession>A0A5E4S6W2</accession>
<name>A0A5E4S6W2_9BURK</name>
<feature type="domain" description="Phosphatidic acid phosphatase type 2/haloperoxidase" evidence="2">
    <location>
        <begin position="91"/>
        <end position="167"/>
    </location>
</feature>
<evidence type="ECO:0000259" key="2">
    <source>
        <dbReference type="Pfam" id="PF01569"/>
    </source>
</evidence>
<dbReference type="SUPFAM" id="SSF48317">
    <property type="entry name" value="Acid phosphatase/Vanadium-dependent haloperoxidase"/>
    <property type="match status" value="1"/>
</dbReference>
<dbReference type="EMBL" id="CABPRZ010000002">
    <property type="protein sequence ID" value="VVD71045.1"/>
    <property type="molecule type" value="Genomic_DNA"/>
</dbReference>
<feature type="transmembrane region" description="Helical" evidence="1">
    <location>
        <begin position="55"/>
        <end position="79"/>
    </location>
</feature>